<dbReference type="InterPro" id="IPR000835">
    <property type="entry name" value="HTH_MarR-typ"/>
</dbReference>
<protein>
    <submittedName>
        <fullName evidence="2">MarR family transcriptional regulator</fullName>
    </submittedName>
</protein>
<dbReference type="PANTHER" id="PTHR33164:SF99">
    <property type="entry name" value="MARR FAMILY REGULATORY PROTEIN"/>
    <property type="match status" value="1"/>
</dbReference>
<dbReference type="GO" id="GO:0003700">
    <property type="term" value="F:DNA-binding transcription factor activity"/>
    <property type="evidence" value="ECO:0007669"/>
    <property type="project" value="InterPro"/>
</dbReference>
<dbReference type="GO" id="GO:0006950">
    <property type="term" value="P:response to stress"/>
    <property type="evidence" value="ECO:0007669"/>
    <property type="project" value="TreeGrafter"/>
</dbReference>
<organism evidence="2 3">
    <name type="scientific">Gandjariella thermophila</name>
    <dbReference type="NCBI Taxonomy" id="1931992"/>
    <lineage>
        <taxon>Bacteria</taxon>
        <taxon>Bacillati</taxon>
        <taxon>Actinomycetota</taxon>
        <taxon>Actinomycetes</taxon>
        <taxon>Pseudonocardiales</taxon>
        <taxon>Pseudonocardiaceae</taxon>
        <taxon>Gandjariella</taxon>
    </lineage>
</organism>
<evidence type="ECO:0000313" key="2">
    <source>
        <dbReference type="EMBL" id="GDY31572.1"/>
    </source>
</evidence>
<dbReference type="RefSeq" id="WP_137814635.1">
    <property type="nucleotide sequence ID" value="NZ_BJFL01000015.1"/>
</dbReference>
<dbReference type="AlphaFoldDB" id="A0A4D4J8L5"/>
<dbReference type="Pfam" id="PF01047">
    <property type="entry name" value="MarR"/>
    <property type="match status" value="1"/>
</dbReference>
<dbReference type="SUPFAM" id="SSF46785">
    <property type="entry name" value="Winged helix' DNA-binding domain"/>
    <property type="match status" value="1"/>
</dbReference>
<dbReference type="PROSITE" id="PS50995">
    <property type="entry name" value="HTH_MARR_2"/>
    <property type="match status" value="1"/>
</dbReference>
<dbReference type="PRINTS" id="PR00598">
    <property type="entry name" value="HTHMARR"/>
</dbReference>
<dbReference type="InterPro" id="IPR039422">
    <property type="entry name" value="MarR/SlyA-like"/>
</dbReference>
<dbReference type="OrthoDB" id="3254910at2"/>
<feature type="domain" description="HTH marR-type" evidence="1">
    <location>
        <begin position="1"/>
        <end position="147"/>
    </location>
</feature>
<sequence>MTGARWLDDREQCAWRAYLAMNARLTARLHRRMQDDSGLSLADFEVLVCLTDQPDARVRIVELARFLQWEKSRLSHHLTRMQRRGLVDREGCPEDARGSFVVLTAAGRRAIERAAPRHVAAVRELFLDRITGEQLDTLREIAERVLPGLEVE</sequence>
<dbReference type="Proteomes" id="UP000298860">
    <property type="component" value="Unassembled WGS sequence"/>
</dbReference>
<evidence type="ECO:0000313" key="3">
    <source>
        <dbReference type="Proteomes" id="UP000298860"/>
    </source>
</evidence>
<reference evidence="3" key="1">
    <citation type="submission" date="2019-04" db="EMBL/GenBank/DDBJ databases">
        <title>Draft genome sequence of Pseudonocardiaceae bacterium SL3-2-4.</title>
        <authorList>
            <person name="Ningsih F."/>
            <person name="Yokota A."/>
            <person name="Sakai Y."/>
            <person name="Nanatani K."/>
            <person name="Yabe S."/>
            <person name="Oetari A."/>
            <person name="Sjamsuridzal W."/>
        </authorList>
    </citation>
    <scope>NUCLEOTIDE SEQUENCE [LARGE SCALE GENOMIC DNA]</scope>
    <source>
        <strain evidence="3">SL3-2-4</strain>
    </source>
</reference>
<dbReference type="PANTHER" id="PTHR33164">
    <property type="entry name" value="TRANSCRIPTIONAL REGULATOR, MARR FAMILY"/>
    <property type="match status" value="1"/>
</dbReference>
<gene>
    <name evidence="2" type="ORF">GTS_32050</name>
</gene>
<accession>A0A4D4J8L5</accession>
<dbReference type="SMART" id="SM00347">
    <property type="entry name" value="HTH_MARR"/>
    <property type="match status" value="1"/>
</dbReference>
<dbReference type="Gene3D" id="1.10.10.10">
    <property type="entry name" value="Winged helix-like DNA-binding domain superfamily/Winged helix DNA-binding domain"/>
    <property type="match status" value="1"/>
</dbReference>
<dbReference type="InterPro" id="IPR036388">
    <property type="entry name" value="WH-like_DNA-bd_sf"/>
</dbReference>
<evidence type="ECO:0000259" key="1">
    <source>
        <dbReference type="PROSITE" id="PS50995"/>
    </source>
</evidence>
<dbReference type="EMBL" id="BJFL01000015">
    <property type="protein sequence ID" value="GDY31572.1"/>
    <property type="molecule type" value="Genomic_DNA"/>
</dbReference>
<dbReference type="InterPro" id="IPR036390">
    <property type="entry name" value="WH_DNA-bd_sf"/>
</dbReference>
<name>A0A4D4J8L5_9PSEU</name>
<comment type="caution">
    <text evidence="2">The sequence shown here is derived from an EMBL/GenBank/DDBJ whole genome shotgun (WGS) entry which is preliminary data.</text>
</comment>
<proteinExistence type="predicted"/>
<keyword evidence="3" id="KW-1185">Reference proteome</keyword>